<evidence type="ECO:0000313" key="3">
    <source>
        <dbReference type="Proteomes" id="UP001632038"/>
    </source>
</evidence>
<keyword evidence="3" id="KW-1185">Reference proteome</keyword>
<evidence type="ECO:0000313" key="2">
    <source>
        <dbReference type="EMBL" id="KAL3626149.1"/>
    </source>
</evidence>
<protein>
    <recommendedName>
        <fullName evidence="4">SAGA-associated factor 11</fullName>
    </recommendedName>
</protein>
<dbReference type="AlphaFoldDB" id="A0ABD3C9V0"/>
<dbReference type="PANTHER" id="PTHR47805">
    <property type="entry name" value="SAGA-ASSOCIATED FACTOR 73"/>
    <property type="match status" value="1"/>
</dbReference>
<sequence length="446" mass="49559">MKGLAFDFHSLSPHKSFEQFGRVLGDLFQFLMVCSFGSVKMKALPRLLEAGSVPQNLMGKEVAGDADVFLRRNSHSKVEIGHQKLAAQYIRREIQEADEANLLDEEDMHIFGLRPMTDPLNLVCCNSCKKPIKASHFAAHAEICKLLSSREDISPELDGPAVLKKPPRKERKKSTQTKKATSVREVKKLESVDSYGIAASESHVAENIQMNPSAEPKRNVHLNSNPKMNGRVDHYDLPCSEDATKASSKPLKRIATENPPNPVPKNLCKTAAEVRPYVLAPMATKIYYSQRNQHLRRAISHMFFDEPSKDVSDYEVLQVNVGPTQTSAPSNFYHEQFANLQAQRDENYTHVAQTPDQILAAKSECHDGKSGGLVPSMNTALQLPVNNALGSHYSSNSYSFAGKSGRVSYFTREQDFYIIIWALEYVILAGSSIDTLQQGNGSVPVL</sequence>
<organism evidence="2 3">
    <name type="scientific">Castilleja foliolosa</name>
    <dbReference type="NCBI Taxonomy" id="1961234"/>
    <lineage>
        <taxon>Eukaryota</taxon>
        <taxon>Viridiplantae</taxon>
        <taxon>Streptophyta</taxon>
        <taxon>Embryophyta</taxon>
        <taxon>Tracheophyta</taxon>
        <taxon>Spermatophyta</taxon>
        <taxon>Magnoliopsida</taxon>
        <taxon>eudicotyledons</taxon>
        <taxon>Gunneridae</taxon>
        <taxon>Pentapetalae</taxon>
        <taxon>asterids</taxon>
        <taxon>lamiids</taxon>
        <taxon>Lamiales</taxon>
        <taxon>Orobanchaceae</taxon>
        <taxon>Pedicularideae</taxon>
        <taxon>Castillejinae</taxon>
        <taxon>Castilleja</taxon>
    </lineage>
</organism>
<gene>
    <name evidence="2" type="ORF">CASFOL_029698</name>
</gene>
<comment type="caution">
    <text evidence="2">The sequence shown here is derived from an EMBL/GenBank/DDBJ whole genome shotgun (WGS) entry which is preliminary data.</text>
</comment>
<dbReference type="Proteomes" id="UP001632038">
    <property type="component" value="Unassembled WGS sequence"/>
</dbReference>
<dbReference type="PANTHER" id="PTHR47805:SF1">
    <property type="entry name" value="SAGA-ASSOCIATED FACTOR 73"/>
    <property type="match status" value="1"/>
</dbReference>
<feature type="region of interest" description="Disordered" evidence="1">
    <location>
        <begin position="155"/>
        <end position="182"/>
    </location>
</feature>
<dbReference type="InterPro" id="IPR037804">
    <property type="entry name" value="SGF73"/>
</dbReference>
<feature type="compositionally biased region" description="Basic residues" evidence="1">
    <location>
        <begin position="165"/>
        <end position="176"/>
    </location>
</feature>
<evidence type="ECO:0008006" key="4">
    <source>
        <dbReference type="Google" id="ProtNLM"/>
    </source>
</evidence>
<dbReference type="EMBL" id="JAVIJP010000047">
    <property type="protein sequence ID" value="KAL3626149.1"/>
    <property type="molecule type" value="Genomic_DNA"/>
</dbReference>
<proteinExistence type="predicted"/>
<reference evidence="3" key="1">
    <citation type="journal article" date="2024" name="IScience">
        <title>Strigolactones Initiate the Formation of Haustorium-like Structures in Castilleja.</title>
        <authorList>
            <person name="Buerger M."/>
            <person name="Peterson D."/>
            <person name="Chory J."/>
        </authorList>
    </citation>
    <scope>NUCLEOTIDE SEQUENCE [LARGE SCALE GENOMIC DNA]</scope>
</reference>
<accession>A0ABD3C9V0</accession>
<name>A0ABD3C9V0_9LAMI</name>
<evidence type="ECO:0000256" key="1">
    <source>
        <dbReference type="SAM" id="MobiDB-lite"/>
    </source>
</evidence>